<dbReference type="AlphaFoldDB" id="A0A8H4VYB1"/>
<name>A0A8H4VYB1_9HELO</name>
<accession>A0A8H4VYB1</accession>
<sequence>MGSKHIPAKVCIGKEAGDRDIGRWALALGQKCPCAAVRFTIPAMESKAFERQFEMSGPLPCTSATPTGPGVESGPLAGASSEPSPALGSPDPPYSSESSLQVPPPPQFAPLQAKMAFREAAKSATSNASSYSPGCLGSSGCKAHSAPPRTPNPARHVTAVNHCSRLKLLACSCFWV</sequence>
<dbReference type="EMBL" id="JAAMPI010001092">
    <property type="protein sequence ID" value="KAF4626742.1"/>
    <property type="molecule type" value="Genomic_DNA"/>
</dbReference>
<evidence type="ECO:0000313" key="2">
    <source>
        <dbReference type="EMBL" id="KAF4626742.1"/>
    </source>
</evidence>
<comment type="caution">
    <text evidence="2">The sequence shown here is derived from an EMBL/GenBank/DDBJ whole genome shotgun (WGS) entry which is preliminary data.</text>
</comment>
<protein>
    <submittedName>
        <fullName evidence="2">Uncharacterized protein</fullName>
    </submittedName>
</protein>
<reference evidence="2 3" key="1">
    <citation type="submission" date="2020-03" db="EMBL/GenBank/DDBJ databases">
        <title>Draft Genome Sequence of Cudoniella acicularis.</title>
        <authorList>
            <person name="Buettner E."/>
            <person name="Kellner H."/>
        </authorList>
    </citation>
    <scope>NUCLEOTIDE SEQUENCE [LARGE SCALE GENOMIC DNA]</scope>
    <source>
        <strain evidence="2 3">DSM 108380</strain>
    </source>
</reference>
<feature type="region of interest" description="Disordered" evidence="1">
    <location>
        <begin position="58"/>
        <end position="108"/>
    </location>
</feature>
<gene>
    <name evidence="2" type="ORF">G7Y89_g11415</name>
</gene>
<evidence type="ECO:0000256" key="1">
    <source>
        <dbReference type="SAM" id="MobiDB-lite"/>
    </source>
</evidence>
<dbReference type="Proteomes" id="UP000566819">
    <property type="component" value="Unassembled WGS sequence"/>
</dbReference>
<keyword evidence="3" id="KW-1185">Reference proteome</keyword>
<evidence type="ECO:0000313" key="3">
    <source>
        <dbReference type="Proteomes" id="UP000566819"/>
    </source>
</evidence>
<proteinExistence type="predicted"/>
<organism evidence="2 3">
    <name type="scientific">Cudoniella acicularis</name>
    <dbReference type="NCBI Taxonomy" id="354080"/>
    <lineage>
        <taxon>Eukaryota</taxon>
        <taxon>Fungi</taxon>
        <taxon>Dikarya</taxon>
        <taxon>Ascomycota</taxon>
        <taxon>Pezizomycotina</taxon>
        <taxon>Leotiomycetes</taxon>
        <taxon>Helotiales</taxon>
        <taxon>Tricladiaceae</taxon>
        <taxon>Cudoniella</taxon>
    </lineage>
</organism>